<keyword evidence="2 4" id="KW-0378">Hydrolase</keyword>
<dbReference type="Proteomes" id="UP001596108">
    <property type="component" value="Unassembled WGS sequence"/>
</dbReference>
<dbReference type="InterPro" id="IPR017853">
    <property type="entry name" value="GH"/>
</dbReference>
<accession>A0ABW0R8Z2</accession>
<feature type="domain" description="Glycoside hydrolase family 31 N-terminal" evidence="7">
    <location>
        <begin position="55"/>
        <end position="218"/>
    </location>
</feature>
<dbReference type="SUPFAM" id="SSF51445">
    <property type="entry name" value="(Trans)glycosidases"/>
    <property type="match status" value="1"/>
</dbReference>
<evidence type="ECO:0000313" key="10">
    <source>
        <dbReference type="Proteomes" id="UP001596108"/>
    </source>
</evidence>
<feature type="domain" description="Glycosyl hydrolase family 31 C-terminal" evidence="8">
    <location>
        <begin position="583"/>
        <end position="668"/>
    </location>
</feature>
<dbReference type="RefSeq" id="WP_378113795.1">
    <property type="nucleotide sequence ID" value="NZ_JBHSNC010000056.1"/>
</dbReference>
<evidence type="ECO:0000259" key="6">
    <source>
        <dbReference type="Pfam" id="PF01055"/>
    </source>
</evidence>
<reference evidence="10" key="1">
    <citation type="journal article" date="2019" name="Int. J. Syst. Evol. Microbiol.">
        <title>The Global Catalogue of Microorganisms (GCM) 10K type strain sequencing project: providing services to taxonomists for standard genome sequencing and annotation.</title>
        <authorList>
            <consortium name="The Broad Institute Genomics Platform"/>
            <consortium name="The Broad Institute Genome Sequencing Center for Infectious Disease"/>
            <person name="Wu L."/>
            <person name="Ma J."/>
        </authorList>
    </citation>
    <scope>NUCLEOTIDE SEQUENCE [LARGE SCALE GENOMIC DNA]</scope>
    <source>
        <strain evidence="10">CGMCC 1.18578</strain>
    </source>
</reference>
<evidence type="ECO:0000256" key="4">
    <source>
        <dbReference type="RuleBase" id="RU361185"/>
    </source>
</evidence>
<keyword evidence="10" id="KW-1185">Reference proteome</keyword>
<evidence type="ECO:0000256" key="2">
    <source>
        <dbReference type="ARBA" id="ARBA00022801"/>
    </source>
</evidence>
<dbReference type="PANTHER" id="PTHR43053:SF4">
    <property type="entry name" value="MYOGENESIS-REGULATING GLYCOSIDASE"/>
    <property type="match status" value="1"/>
</dbReference>
<comment type="similarity">
    <text evidence="1 4">Belongs to the glycosyl hydrolase 31 family.</text>
</comment>
<dbReference type="Gene3D" id="3.20.20.80">
    <property type="entry name" value="Glycosidases"/>
    <property type="match status" value="1"/>
</dbReference>
<dbReference type="SUPFAM" id="SSF51011">
    <property type="entry name" value="Glycosyl hydrolase domain"/>
    <property type="match status" value="1"/>
</dbReference>
<dbReference type="InterPro" id="IPR048395">
    <property type="entry name" value="Glyco_hydro_31_C"/>
</dbReference>
<dbReference type="EMBL" id="JBHSNC010000056">
    <property type="protein sequence ID" value="MFC5531834.1"/>
    <property type="molecule type" value="Genomic_DNA"/>
</dbReference>
<gene>
    <name evidence="9" type="primary">yicI</name>
    <name evidence="9" type="ORF">ACFPQ4_20650</name>
</gene>
<dbReference type="SUPFAM" id="SSF117125">
    <property type="entry name" value="Putative glucosidase YicI, C-terminal domain"/>
    <property type="match status" value="1"/>
</dbReference>
<dbReference type="InterPro" id="IPR011013">
    <property type="entry name" value="Gal_mutarotase_sf_dom"/>
</dbReference>
<dbReference type="EC" id="3.2.1.177" evidence="9"/>
<feature type="domain" description="Glycoside hydrolase family 31 TIM barrel" evidence="6">
    <location>
        <begin position="260"/>
        <end position="574"/>
    </location>
</feature>
<dbReference type="Gene3D" id="2.60.40.1180">
    <property type="entry name" value="Golgi alpha-mannosidase II"/>
    <property type="match status" value="2"/>
</dbReference>
<dbReference type="SUPFAM" id="SSF74650">
    <property type="entry name" value="Galactose mutarotase-like"/>
    <property type="match status" value="1"/>
</dbReference>
<evidence type="ECO:0000256" key="5">
    <source>
        <dbReference type="SAM" id="MobiDB-lite"/>
    </source>
</evidence>
<dbReference type="InterPro" id="IPR025887">
    <property type="entry name" value="Glyco_hydro_31_N_dom"/>
</dbReference>
<evidence type="ECO:0000313" key="9">
    <source>
        <dbReference type="EMBL" id="MFC5531834.1"/>
    </source>
</evidence>
<organism evidence="9 10">
    <name type="scientific">Cohnella yongneupensis</name>
    <dbReference type="NCBI Taxonomy" id="425006"/>
    <lineage>
        <taxon>Bacteria</taxon>
        <taxon>Bacillati</taxon>
        <taxon>Bacillota</taxon>
        <taxon>Bacilli</taxon>
        <taxon>Bacillales</taxon>
        <taxon>Paenibacillaceae</taxon>
        <taxon>Cohnella</taxon>
    </lineage>
</organism>
<name>A0ABW0R8Z2_9BACL</name>
<sequence length="780" mass="87532">MKFTDGYWQTREGVEIQYPIDVREVREKDSALTVYNAVKPIQIKGDTLNGTMLTAEVSSPVPDVIRVRWVHHAGRKNVGPHFQINVDENVQAVIEQSAEYATLQSGNLTAKIRKAPSWGLTFSYEGRKLTGTAHKAAAYIKDTDGTPYFREMLDLGVGEQIYGLGERFTPFIKNGQVVDCWNEDGGTSSEQAYKNVPFYLSSAGYGVFVNHPERVSFEVASEVVSKVGFSVPGESLEYFIVGGKTLKDVLNNYTKLTGKPALPPAWSFGLWLTTSFTTDYDEATVGSFIEGMAERRIPLHVFHFDCFWMKEYEWCNFEWDTDMFPDPEGMIRRLKERGLRICVWINSYIAQKSPLFQEGMDNGYLVLTKDGSVWQWDKWQAGMGLVDFTNPAAVEWFQSKLKRLMDMGVDCFKTDFGERIPTDVVYHDGSDPMRMHNYYTQLYNKAVFDVLEQHRGKNEAMLFARSATAGGQMFPVHWGGDCSANYDSMAESLRGGLSLGLSGFGFWSHDISGFERTAPADIYKRWVAFGMLSSHSRLHGNETYRVPWLFDEESVDVLRSFTELKSSLMPYLFSYAVEASEKGLPMMRAMLLEFPEDPTTHYLDRQYMLGERLLVAPIFNEDGIAKYYVPAGKWTSLLDGKTVIGGKWVEEKHGYSSIPLLVRPNSLIAIGNNDQRPDYDYADGVTLHLFELEDGHTASATIHDLNGIPQATATASRKGDTITLTMTGTDKPWQVVLRGIESVVSAEVAEAQNSPDGVRLMPHGVSGPGSQSQTIVKVVL</sequence>
<dbReference type="Gene3D" id="2.60.40.1760">
    <property type="entry name" value="glycosyl hydrolase (family 31)"/>
    <property type="match status" value="1"/>
</dbReference>
<keyword evidence="3 4" id="KW-0326">Glycosidase</keyword>
<dbReference type="Pfam" id="PF01055">
    <property type="entry name" value="Glyco_hydro_31_2nd"/>
    <property type="match status" value="1"/>
</dbReference>
<dbReference type="InterPro" id="IPR000322">
    <property type="entry name" value="Glyco_hydro_31_TIM"/>
</dbReference>
<evidence type="ECO:0000256" key="1">
    <source>
        <dbReference type="ARBA" id="ARBA00007806"/>
    </source>
</evidence>
<dbReference type="GO" id="GO:0061634">
    <property type="term" value="F:alpha-D-xyloside xylohydrolase"/>
    <property type="evidence" value="ECO:0007669"/>
    <property type="project" value="UniProtKB-EC"/>
</dbReference>
<dbReference type="PANTHER" id="PTHR43053">
    <property type="entry name" value="GLYCOSIDASE FAMILY 31"/>
    <property type="match status" value="1"/>
</dbReference>
<dbReference type="Pfam" id="PF21365">
    <property type="entry name" value="Glyco_hydro_31_3rd"/>
    <property type="match status" value="1"/>
</dbReference>
<evidence type="ECO:0000259" key="7">
    <source>
        <dbReference type="Pfam" id="PF13802"/>
    </source>
</evidence>
<proteinExistence type="inferred from homology"/>
<feature type="region of interest" description="Disordered" evidence="5">
    <location>
        <begin position="754"/>
        <end position="773"/>
    </location>
</feature>
<dbReference type="InterPro" id="IPR013780">
    <property type="entry name" value="Glyco_hydro_b"/>
</dbReference>
<dbReference type="CDD" id="cd06593">
    <property type="entry name" value="GH31_xylosidase_YicI"/>
    <property type="match status" value="1"/>
</dbReference>
<dbReference type="CDD" id="cd14752">
    <property type="entry name" value="GH31_N"/>
    <property type="match status" value="1"/>
</dbReference>
<comment type="caution">
    <text evidence="9">The sequence shown here is derived from an EMBL/GenBank/DDBJ whole genome shotgun (WGS) entry which is preliminary data.</text>
</comment>
<dbReference type="Pfam" id="PF13802">
    <property type="entry name" value="Gal_mutarotas_2"/>
    <property type="match status" value="1"/>
</dbReference>
<protein>
    <submittedName>
        <fullName evidence="9">Alpha-xylosidase</fullName>
        <ecNumber evidence="9">3.2.1.177</ecNumber>
    </submittedName>
</protein>
<evidence type="ECO:0000256" key="3">
    <source>
        <dbReference type="ARBA" id="ARBA00023295"/>
    </source>
</evidence>
<dbReference type="InterPro" id="IPR050985">
    <property type="entry name" value="Alpha-glycosidase_related"/>
</dbReference>
<dbReference type="NCBIfam" id="NF007940">
    <property type="entry name" value="PRK10658.1"/>
    <property type="match status" value="1"/>
</dbReference>
<evidence type="ECO:0000259" key="8">
    <source>
        <dbReference type="Pfam" id="PF21365"/>
    </source>
</evidence>